<name>A0A495REP2_9GAMM</name>
<dbReference type="OrthoDB" id="9801954at2"/>
<evidence type="ECO:0000313" key="4">
    <source>
        <dbReference type="EMBL" id="RKS85953.1"/>
    </source>
</evidence>
<dbReference type="Pfam" id="PF02709">
    <property type="entry name" value="Glyco_transf_7C"/>
    <property type="match status" value="1"/>
</dbReference>
<dbReference type="Proteomes" id="UP000278542">
    <property type="component" value="Unassembled WGS sequence"/>
</dbReference>
<comment type="caution">
    <text evidence="4">The sequence shown here is derived from an EMBL/GenBank/DDBJ whole genome shotgun (WGS) entry which is preliminary data.</text>
</comment>
<dbReference type="EMBL" id="RBWY01000002">
    <property type="protein sequence ID" value="RKS85953.1"/>
    <property type="molecule type" value="Genomic_DNA"/>
</dbReference>
<dbReference type="InterPro" id="IPR001173">
    <property type="entry name" value="Glyco_trans_2-like"/>
</dbReference>
<dbReference type="Pfam" id="PF00535">
    <property type="entry name" value="Glycos_transf_2"/>
    <property type="match status" value="1"/>
</dbReference>
<organism evidence="4 5">
    <name type="scientific">Orbus hercynius</name>
    <dbReference type="NCBI Taxonomy" id="593135"/>
    <lineage>
        <taxon>Bacteria</taxon>
        <taxon>Pseudomonadati</taxon>
        <taxon>Pseudomonadota</taxon>
        <taxon>Gammaproteobacteria</taxon>
        <taxon>Orbales</taxon>
        <taxon>Orbaceae</taxon>
        <taxon>Orbus</taxon>
    </lineage>
</organism>
<keyword evidence="1 4" id="KW-0808">Transferase</keyword>
<dbReference type="InterPro" id="IPR027791">
    <property type="entry name" value="Galactosyl_T_C"/>
</dbReference>
<dbReference type="AlphaFoldDB" id="A0A495REP2"/>
<feature type="domain" description="Galactosyltransferase C-terminal" evidence="3">
    <location>
        <begin position="165"/>
        <end position="232"/>
    </location>
</feature>
<dbReference type="CDD" id="cd06420">
    <property type="entry name" value="GT2_Chondriotin_Pol_N"/>
    <property type="match status" value="1"/>
</dbReference>
<dbReference type="PANTHER" id="PTHR43685">
    <property type="entry name" value="GLYCOSYLTRANSFERASE"/>
    <property type="match status" value="1"/>
</dbReference>
<dbReference type="PANTHER" id="PTHR43685:SF3">
    <property type="entry name" value="SLR2126 PROTEIN"/>
    <property type="match status" value="1"/>
</dbReference>
<sequence length="276" mass="31802">MQPKSVSLIVTTYNWPKALELVLRSIERQSMLPNEVIIADDGSTDDTRQLINQYQQHFPVPLIHSWQEDTGFRAARSRNLAIARAQSDYIVMIDGDMLLHRHFIRDHKRIAKPDYFIQGRRVILTPRLTEQLFHDHSLSLSLFSADIKNKMNAICSPLLSTLMSPLLSKKSYHSIRSCNLAAWRSNIITINGFNEDFVGWGREDSEFIVRLLNSGIKRQDLRFGGVAYHLFHHENTRSNLADNDKRLALAISNKECYCQHGIKQHLAYHTSEVKHA</sequence>
<reference evidence="4 5" key="1">
    <citation type="submission" date="2018-10" db="EMBL/GenBank/DDBJ databases">
        <title>Genomic Encyclopedia of Type Strains, Phase IV (KMG-IV): sequencing the most valuable type-strain genomes for metagenomic binning, comparative biology and taxonomic classification.</title>
        <authorList>
            <person name="Goeker M."/>
        </authorList>
    </citation>
    <scope>NUCLEOTIDE SEQUENCE [LARGE SCALE GENOMIC DNA]</scope>
    <source>
        <strain evidence="4 5">DSM 22228</strain>
    </source>
</reference>
<evidence type="ECO:0000259" key="3">
    <source>
        <dbReference type="Pfam" id="PF02709"/>
    </source>
</evidence>
<feature type="domain" description="Glycosyltransferase 2-like" evidence="2">
    <location>
        <begin position="7"/>
        <end position="112"/>
    </location>
</feature>
<gene>
    <name evidence="4" type="ORF">DES39_1371</name>
</gene>
<dbReference type="InterPro" id="IPR050834">
    <property type="entry name" value="Glycosyltransf_2"/>
</dbReference>
<dbReference type="SUPFAM" id="SSF53448">
    <property type="entry name" value="Nucleotide-diphospho-sugar transferases"/>
    <property type="match status" value="1"/>
</dbReference>
<keyword evidence="5" id="KW-1185">Reference proteome</keyword>
<protein>
    <submittedName>
        <fullName evidence="4">Glycosyltransferase involved in cell wall biosynthesis</fullName>
    </submittedName>
</protein>
<evidence type="ECO:0000256" key="1">
    <source>
        <dbReference type="ARBA" id="ARBA00022679"/>
    </source>
</evidence>
<dbReference type="RefSeq" id="WP_121145039.1">
    <property type="nucleotide sequence ID" value="NZ_RBWY01000002.1"/>
</dbReference>
<accession>A0A495REP2</accession>
<evidence type="ECO:0000259" key="2">
    <source>
        <dbReference type="Pfam" id="PF00535"/>
    </source>
</evidence>
<dbReference type="InterPro" id="IPR029044">
    <property type="entry name" value="Nucleotide-diphossugar_trans"/>
</dbReference>
<dbReference type="Gene3D" id="3.90.550.10">
    <property type="entry name" value="Spore Coat Polysaccharide Biosynthesis Protein SpsA, Chain A"/>
    <property type="match status" value="1"/>
</dbReference>
<proteinExistence type="predicted"/>
<evidence type="ECO:0000313" key="5">
    <source>
        <dbReference type="Proteomes" id="UP000278542"/>
    </source>
</evidence>
<dbReference type="GO" id="GO:0016740">
    <property type="term" value="F:transferase activity"/>
    <property type="evidence" value="ECO:0007669"/>
    <property type="project" value="UniProtKB-KW"/>
</dbReference>